<organism evidence="6 7">
    <name type="scientific">Pelobates cultripes</name>
    <name type="common">Western spadefoot toad</name>
    <dbReference type="NCBI Taxonomy" id="61616"/>
    <lineage>
        <taxon>Eukaryota</taxon>
        <taxon>Metazoa</taxon>
        <taxon>Chordata</taxon>
        <taxon>Craniata</taxon>
        <taxon>Vertebrata</taxon>
        <taxon>Euteleostomi</taxon>
        <taxon>Amphibia</taxon>
        <taxon>Batrachia</taxon>
        <taxon>Anura</taxon>
        <taxon>Pelobatoidea</taxon>
        <taxon>Pelobatidae</taxon>
        <taxon>Pelobates</taxon>
    </lineage>
</organism>
<evidence type="ECO:0000256" key="3">
    <source>
        <dbReference type="ARBA" id="ARBA00022989"/>
    </source>
</evidence>
<dbReference type="AlphaFoldDB" id="A0AAD1WCW9"/>
<keyword evidence="3" id="KW-1133">Transmembrane helix</keyword>
<evidence type="ECO:0000313" key="7">
    <source>
        <dbReference type="Proteomes" id="UP001295444"/>
    </source>
</evidence>
<dbReference type="PANTHER" id="PTHR24061">
    <property type="entry name" value="CALCIUM-SENSING RECEPTOR-RELATED"/>
    <property type="match status" value="1"/>
</dbReference>
<dbReference type="Gene3D" id="3.40.50.2300">
    <property type="match status" value="2"/>
</dbReference>
<dbReference type="GO" id="GO:0005886">
    <property type="term" value="C:plasma membrane"/>
    <property type="evidence" value="ECO:0007669"/>
    <property type="project" value="TreeGrafter"/>
</dbReference>
<protein>
    <recommendedName>
        <fullName evidence="5">Receptor ligand binding region domain-containing protein</fullName>
    </recommendedName>
</protein>
<name>A0AAD1WCW9_PELCU</name>
<dbReference type="InterPro" id="IPR028082">
    <property type="entry name" value="Peripla_BP_I"/>
</dbReference>
<comment type="subcellular location">
    <subcellularLocation>
        <location evidence="1">Membrane</location>
    </subcellularLocation>
</comment>
<feature type="domain" description="Receptor ligand binding region" evidence="5">
    <location>
        <begin position="72"/>
        <end position="145"/>
    </location>
</feature>
<dbReference type="GO" id="GO:0004930">
    <property type="term" value="F:G protein-coupled receptor activity"/>
    <property type="evidence" value="ECO:0007669"/>
    <property type="project" value="InterPro"/>
</dbReference>
<evidence type="ECO:0000256" key="2">
    <source>
        <dbReference type="ARBA" id="ARBA00022692"/>
    </source>
</evidence>
<dbReference type="InterPro" id="IPR000068">
    <property type="entry name" value="GPCR_3_Ca_sens_rcpt-rel"/>
</dbReference>
<dbReference type="Pfam" id="PF01094">
    <property type="entry name" value="ANF_receptor"/>
    <property type="match status" value="1"/>
</dbReference>
<dbReference type="SUPFAM" id="SSF53822">
    <property type="entry name" value="Periplasmic binding protein-like I"/>
    <property type="match status" value="1"/>
</dbReference>
<sequence length="186" mass="21286">MIAAAVAASMEKALAKSFQFEQDASKPIPRTMIPPGNAPTPLNAIGKARLWDHNLSTRIHLPAIDSISLGDRTVAKFSNVYTMAWALNDIHLHDIRESKEKKIRTYRSKVNSYLKKVRYTDLAGNDIFFNEKGELPTSYKILNWVTKFHGDKLEFTNDQVGLFNESHADDQQIIIEEWKILWKNDK</sequence>
<keyword evidence="4" id="KW-0472">Membrane</keyword>
<evidence type="ECO:0000313" key="6">
    <source>
        <dbReference type="EMBL" id="CAH2299371.1"/>
    </source>
</evidence>
<evidence type="ECO:0000256" key="4">
    <source>
        <dbReference type="ARBA" id="ARBA00023136"/>
    </source>
</evidence>
<dbReference type="InterPro" id="IPR001828">
    <property type="entry name" value="ANF_lig-bd_rcpt"/>
</dbReference>
<proteinExistence type="predicted"/>
<reference evidence="6" key="1">
    <citation type="submission" date="2022-03" db="EMBL/GenBank/DDBJ databases">
        <authorList>
            <person name="Alioto T."/>
            <person name="Alioto T."/>
            <person name="Gomez Garrido J."/>
        </authorList>
    </citation>
    <scope>NUCLEOTIDE SEQUENCE</scope>
</reference>
<feature type="non-terminal residue" evidence="6">
    <location>
        <position position="186"/>
    </location>
</feature>
<dbReference type="EMBL" id="OW240917">
    <property type="protein sequence ID" value="CAH2299371.1"/>
    <property type="molecule type" value="Genomic_DNA"/>
</dbReference>
<dbReference type="PANTHER" id="PTHR24061:SF599">
    <property type="entry name" value="G-PROTEIN COUPLED RECEPTORS FAMILY 3 PROFILE DOMAIN-CONTAINING PROTEIN"/>
    <property type="match status" value="1"/>
</dbReference>
<keyword evidence="7" id="KW-1185">Reference proteome</keyword>
<dbReference type="Proteomes" id="UP001295444">
    <property type="component" value="Chromosome 06"/>
</dbReference>
<evidence type="ECO:0000256" key="1">
    <source>
        <dbReference type="ARBA" id="ARBA00004370"/>
    </source>
</evidence>
<gene>
    <name evidence="6" type="ORF">PECUL_23A059043</name>
</gene>
<keyword evidence="2" id="KW-0812">Transmembrane</keyword>
<accession>A0AAD1WCW9</accession>
<evidence type="ECO:0000259" key="5">
    <source>
        <dbReference type="Pfam" id="PF01094"/>
    </source>
</evidence>